<feature type="transmembrane region" description="Helical" evidence="1">
    <location>
        <begin position="149"/>
        <end position="182"/>
    </location>
</feature>
<gene>
    <name evidence="2" type="ORF">ACFSKP_11000</name>
</gene>
<keyword evidence="1" id="KW-1133">Transmembrane helix</keyword>
<name>A0ABW5CY55_9BACT</name>
<dbReference type="EMBL" id="JBHUIM010000001">
    <property type="protein sequence ID" value="MFD2246784.1"/>
    <property type="molecule type" value="Genomic_DNA"/>
</dbReference>
<sequence>MLILLFLAIRLPLIFLGIPDTIQELLHMLVGERLADDFAMYREVYDDTAPLSALIYWMIDLLAGRSYLTYRLTAAFLLLLQALFLNITLNRHSVYAGKSYIPALLYLILGSITFEFDMLSPLLIGNTFLILSLPYIITVSREGLSNNRLFAGGFMIGLAALSYLPLALFLIVSSFAVFFFASSTFRSFLLMLCGFAFPYAVFMTYYLYSSSLSYFLELHLFRPWQFHIAFLLPATDLAKIMLLPAMLLALSLMSTASLPQRLVFQVKFQQLMGVWLVMSLALVFTQYEISAGTFIVVLPPLAYYSEYLFSIRKKVWMLNVFFFLLLAGVLLLRYQQPLGLNRFVKIDDSRMLLPEQASTGVSSTTVLVLGNDISYYRQNKPVTPYLNWQLSQRHFGRLQQYQAVYEIYQNFRKESPAVIVDQAGLMPELKYKLPAVFEAYEPTGTPSVYKRTR</sequence>
<feature type="transmembrane region" description="Helical" evidence="1">
    <location>
        <begin position="68"/>
        <end position="87"/>
    </location>
</feature>
<keyword evidence="3" id="KW-1185">Reference proteome</keyword>
<reference evidence="3" key="1">
    <citation type="journal article" date="2019" name="Int. J. Syst. Evol. Microbiol.">
        <title>The Global Catalogue of Microorganisms (GCM) 10K type strain sequencing project: providing services to taxonomists for standard genome sequencing and annotation.</title>
        <authorList>
            <consortium name="The Broad Institute Genomics Platform"/>
            <consortium name="The Broad Institute Genome Sequencing Center for Infectious Disease"/>
            <person name="Wu L."/>
            <person name="Ma J."/>
        </authorList>
    </citation>
    <scope>NUCLEOTIDE SEQUENCE [LARGE SCALE GENOMIC DNA]</scope>
    <source>
        <strain evidence="3">CGMCC 4.1782</strain>
    </source>
</reference>
<feature type="transmembrane region" description="Helical" evidence="1">
    <location>
        <begin position="315"/>
        <end position="334"/>
    </location>
</feature>
<proteinExistence type="predicted"/>
<feature type="transmembrane region" description="Helical" evidence="1">
    <location>
        <begin position="228"/>
        <end position="253"/>
    </location>
</feature>
<evidence type="ECO:0000256" key="1">
    <source>
        <dbReference type="SAM" id="Phobius"/>
    </source>
</evidence>
<dbReference type="Proteomes" id="UP001597374">
    <property type="component" value="Unassembled WGS sequence"/>
</dbReference>
<keyword evidence="1" id="KW-0812">Transmembrane</keyword>
<organism evidence="2 3">
    <name type="scientific">Pontibacter ruber</name>
    <dbReference type="NCBI Taxonomy" id="1343895"/>
    <lineage>
        <taxon>Bacteria</taxon>
        <taxon>Pseudomonadati</taxon>
        <taxon>Bacteroidota</taxon>
        <taxon>Cytophagia</taxon>
        <taxon>Cytophagales</taxon>
        <taxon>Hymenobacteraceae</taxon>
        <taxon>Pontibacter</taxon>
    </lineage>
</organism>
<keyword evidence="1" id="KW-0472">Membrane</keyword>
<comment type="caution">
    <text evidence="2">The sequence shown here is derived from an EMBL/GenBank/DDBJ whole genome shotgun (WGS) entry which is preliminary data.</text>
</comment>
<feature type="transmembrane region" description="Helical" evidence="1">
    <location>
        <begin position="188"/>
        <end position="208"/>
    </location>
</feature>
<accession>A0ABW5CY55</accession>
<evidence type="ECO:0000313" key="3">
    <source>
        <dbReference type="Proteomes" id="UP001597374"/>
    </source>
</evidence>
<feature type="transmembrane region" description="Helical" evidence="1">
    <location>
        <begin position="273"/>
        <end position="303"/>
    </location>
</feature>
<evidence type="ECO:0000313" key="2">
    <source>
        <dbReference type="EMBL" id="MFD2246784.1"/>
    </source>
</evidence>
<protein>
    <recommendedName>
        <fullName evidence="4">Glycosyltransferase RgtA/B/C/D-like domain-containing protein</fullName>
    </recommendedName>
</protein>
<dbReference type="RefSeq" id="WP_250428562.1">
    <property type="nucleotide sequence ID" value="NZ_JALPRR010000001.1"/>
</dbReference>
<evidence type="ECO:0008006" key="4">
    <source>
        <dbReference type="Google" id="ProtNLM"/>
    </source>
</evidence>